<dbReference type="InterPro" id="IPR056884">
    <property type="entry name" value="NPHP3-like_N"/>
</dbReference>
<dbReference type="PANTHER" id="PTHR10039">
    <property type="entry name" value="AMELOGENIN"/>
    <property type="match status" value="1"/>
</dbReference>
<dbReference type="InterPro" id="IPR027417">
    <property type="entry name" value="P-loop_NTPase"/>
</dbReference>
<feature type="repeat" description="ANK" evidence="2">
    <location>
        <begin position="865"/>
        <end position="889"/>
    </location>
</feature>
<dbReference type="Pfam" id="PF12796">
    <property type="entry name" value="Ank_2"/>
    <property type="match status" value="1"/>
</dbReference>
<dbReference type="SUPFAM" id="SSF48403">
    <property type="entry name" value="Ankyrin repeat"/>
    <property type="match status" value="1"/>
</dbReference>
<gene>
    <name evidence="5" type="ORF">SLS60_007467</name>
</gene>
<dbReference type="Pfam" id="PF00023">
    <property type="entry name" value="Ank"/>
    <property type="match status" value="1"/>
</dbReference>
<name>A0ABR3R5F3_9PLEO</name>
<dbReference type="PROSITE" id="PS50297">
    <property type="entry name" value="ANK_REP_REGION"/>
    <property type="match status" value="2"/>
</dbReference>
<dbReference type="Proteomes" id="UP001521785">
    <property type="component" value="Unassembled WGS sequence"/>
</dbReference>
<dbReference type="InterPro" id="IPR002110">
    <property type="entry name" value="Ankyrin_rpt"/>
</dbReference>
<evidence type="ECO:0008006" key="7">
    <source>
        <dbReference type="Google" id="ProtNLM"/>
    </source>
</evidence>
<dbReference type="Pfam" id="PF24883">
    <property type="entry name" value="NPHP3_N"/>
    <property type="match status" value="1"/>
</dbReference>
<evidence type="ECO:0000259" key="4">
    <source>
        <dbReference type="Pfam" id="PF24883"/>
    </source>
</evidence>
<evidence type="ECO:0000256" key="1">
    <source>
        <dbReference type="ARBA" id="ARBA00022737"/>
    </source>
</evidence>
<keyword evidence="6" id="KW-1185">Reference proteome</keyword>
<dbReference type="SMART" id="SM00248">
    <property type="entry name" value="ANK"/>
    <property type="match status" value="5"/>
</dbReference>
<sequence>MSDALAKVSSLKPEIRLAQAVSEFEADLSNEQKSTFRTLRSQALRTTPSPRDVMQLTAEVDRRTSKKFSSACFGPRFTNFLQGVQQFAALGDVIIGGSQNLLACGVWSLVRMSLLSIVNLSSYIEKLSSLFMDVGRSAPRYQAITLLYPRSTNLQSHLTEYFIVAVGLCRYLFKFGQKSTVQQFASSLSDAHLKIFQTDLNKWASSIKEQMDVSEAQESSGSRALTRDMFKSASHQQRHATKIRVLDFCSTYDHEIAWKQIRKTGNTSIHTQQAEYRAWKDGSDPGTLLYTGKLGSGKSVLLANIVDDLSLSTGEEGPVVAYFFCKHDVPESLKARTIIGSLTRQLLRTIPDLDVLAKNCEHAHTTGDTEKVLEMLFQGFPSDAKAYFVLDGLDECDEEEQTEIVQAVRKIQGKFKILVCASIRKGPNKGLQPITDQLLPTRVVVSIPDDNPDIQAFIEADLERCLRQERLIIRDPILILDIQDALSKGSQGMFLWVALQIQSLCSKKTDHAIREALADLPKDLSETFARILRKSGSSDPALQARTLQLVLAAYRPLTTDELREALSVTPGDATWDPSKILNDVYSALACCGCLLAVDEEELTVRVVHHSVKQYILDGLDGVKHLGFSLKEAQRTLADTVVTYLAYGVFGAELTSVKIHPMLAQSAPSRIVQATMNPSSNARRLAIKFLGSRRRPAFERSKAVAEARSSLNSKPEHAFRFYTYAKIYWQVHVLYVSGHEAAIFKLCCKLIYGRASELSKMNENYWTHFQWAVENGNRNVLLLLIKARKIDMNARDSQGLTLLMRAVSNGYKDTVEDLLSAGKANVEAKYSNRWTPLMWAASNGYKDTVEVLLSVGKADVEAKTSKGLTPLMRAASNGYKDTVEVLLSVGKADVEAKDKDGWTPLMWAVSNGHTDTVEVLLSVGKADVEAKDKDGWTPLMIDAVRAGGT</sequence>
<dbReference type="Pfam" id="PF22939">
    <property type="entry name" value="WHD_GPIID"/>
    <property type="match status" value="1"/>
</dbReference>
<dbReference type="PANTHER" id="PTHR10039:SF10">
    <property type="entry name" value="NACHT DOMAIN-CONTAINING PROTEIN"/>
    <property type="match status" value="1"/>
</dbReference>
<comment type="caution">
    <text evidence="5">The sequence shown here is derived from an EMBL/GenBank/DDBJ whole genome shotgun (WGS) entry which is preliminary data.</text>
</comment>
<dbReference type="PROSITE" id="PS50088">
    <property type="entry name" value="ANK_REPEAT"/>
    <property type="match status" value="2"/>
</dbReference>
<feature type="repeat" description="ANK" evidence="2">
    <location>
        <begin position="899"/>
        <end position="923"/>
    </location>
</feature>
<dbReference type="Gene3D" id="3.40.50.300">
    <property type="entry name" value="P-loop containing nucleotide triphosphate hydrolases"/>
    <property type="match status" value="1"/>
</dbReference>
<dbReference type="InterPro" id="IPR036770">
    <property type="entry name" value="Ankyrin_rpt-contain_sf"/>
</dbReference>
<dbReference type="Gene3D" id="1.25.40.20">
    <property type="entry name" value="Ankyrin repeat-containing domain"/>
    <property type="match status" value="2"/>
</dbReference>
<reference evidence="5 6" key="1">
    <citation type="submission" date="2024-02" db="EMBL/GenBank/DDBJ databases">
        <title>De novo assembly and annotation of 12 fungi associated with fruit tree decline syndrome in Ontario, Canada.</title>
        <authorList>
            <person name="Sulman M."/>
            <person name="Ellouze W."/>
            <person name="Ilyukhin E."/>
        </authorList>
    </citation>
    <scope>NUCLEOTIDE SEQUENCE [LARGE SCALE GENOMIC DNA]</scope>
    <source>
        <strain evidence="5 6">M42-189</strain>
    </source>
</reference>
<evidence type="ECO:0000313" key="6">
    <source>
        <dbReference type="Proteomes" id="UP001521785"/>
    </source>
</evidence>
<organism evidence="5 6">
    <name type="scientific">Paraconiothyrium brasiliense</name>
    <dbReference type="NCBI Taxonomy" id="300254"/>
    <lineage>
        <taxon>Eukaryota</taxon>
        <taxon>Fungi</taxon>
        <taxon>Dikarya</taxon>
        <taxon>Ascomycota</taxon>
        <taxon>Pezizomycotina</taxon>
        <taxon>Dothideomycetes</taxon>
        <taxon>Pleosporomycetidae</taxon>
        <taxon>Pleosporales</taxon>
        <taxon>Massarineae</taxon>
        <taxon>Didymosphaeriaceae</taxon>
        <taxon>Paraconiothyrium</taxon>
    </lineage>
</organism>
<evidence type="ECO:0000259" key="3">
    <source>
        <dbReference type="Pfam" id="PF22939"/>
    </source>
</evidence>
<dbReference type="SUPFAM" id="SSF52540">
    <property type="entry name" value="P-loop containing nucleoside triphosphate hydrolases"/>
    <property type="match status" value="1"/>
</dbReference>
<dbReference type="Pfam" id="PF13637">
    <property type="entry name" value="Ank_4"/>
    <property type="match status" value="1"/>
</dbReference>
<proteinExistence type="predicted"/>
<dbReference type="InterPro" id="IPR054471">
    <property type="entry name" value="GPIID_WHD"/>
</dbReference>
<evidence type="ECO:0000256" key="2">
    <source>
        <dbReference type="PROSITE-ProRule" id="PRU00023"/>
    </source>
</evidence>
<dbReference type="EMBL" id="JAKJXO020000010">
    <property type="protein sequence ID" value="KAL1599664.1"/>
    <property type="molecule type" value="Genomic_DNA"/>
</dbReference>
<feature type="domain" description="GPI inositol-deacylase winged helix" evidence="3">
    <location>
        <begin position="544"/>
        <end position="617"/>
    </location>
</feature>
<feature type="domain" description="Nephrocystin 3-like N-terminal" evidence="4">
    <location>
        <begin position="271"/>
        <end position="419"/>
    </location>
</feature>
<evidence type="ECO:0000313" key="5">
    <source>
        <dbReference type="EMBL" id="KAL1599664.1"/>
    </source>
</evidence>
<keyword evidence="1" id="KW-0677">Repeat</keyword>
<keyword evidence="2" id="KW-0040">ANK repeat</keyword>
<protein>
    <recommendedName>
        <fullName evidence="7">NACHT domain-containing protein</fullName>
    </recommendedName>
</protein>
<accession>A0ABR3R5F3</accession>